<keyword evidence="2" id="KW-1185">Reference proteome</keyword>
<reference evidence="1 2" key="1">
    <citation type="submission" date="2020-04" db="EMBL/GenBank/DDBJ databases">
        <title>MicrobeNet Type strains.</title>
        <authorList>
            <person name="Nicholson A.C."/>
        </authorList>
    </citation>
    <scope>NUCLEOTIDE SEQUENCE [LARGE SCALE GENOMIC DNA]</scope>
    <source>
        <strain evidence="1 2">DSM 45078</strain>
    </source>
</reference>
<dbReference type="Proteomes" id="UP000565715">
    <property type="component" value="Unassembled WGS sequence"/>
</dbReference>
<comment type="caution">
    <text evidence="1">The sequence shown here is derived from an EMBL/GenBank/DDBJ whole genome shotgun (WGS) entry which is preliminary data.</text>
</comment>
<name>A0A846XE58_9NOCA</name>
<organism evidence="1 2">
    <name type="scientific">Nocardia speluncae</name>
    <dbReference type="NCBI Taxonomy" id="419477"/>
    <lineage>
        <taxon>Bacteria</taxon>
        <taxon>Bacillati</taxon>
        <taxon>Actinomycetota</taxon>
        <taxon>Actinomycetes</taxon>
        <taxon>Mycobacteriales</taxon>
        <taxon>Nocardiaceae</taxon>
        <taxon>Nocardia</taxon>
    </lineage>
</organism>
<dbReference type="AlphaFoldDB" id="A0A846XE58"/>
<accession>A0A846XE58</accession>
<evidence type="ECO:0000313" key="2">
    <source>
        <dbReference type="Proteomes" id="UP000565715"/>
    </source>
</evidence>
<proteinExistence type="predicted"/>
<gene>
    <name evidence="1" type="ORF">HGA13_16540</name>
</gene>
<evidence type="ECO:0000313" key="1">
    <source>
        <dbReference type="EMBL" id="NKY34671.1"/>
    </source>
</evidence>
<dbReference type="RefSeq" id="WP_068046969.1">
    <property type="nucleotide sequence ID" value="NZ_JAAXOO010000004.1"/>
</dbReference>
<dbReference type="EMBL" id="JAAXOO010000004">
    <property type="protein sequence ID" value="NKY34671.1"/>
    <property type="molecule type" value="Genomic_DNA"/>
</dbReference>
<protein>
    <submittedName>
        <fullName evidence="1">Uncharacterized protein</fullName>
    </submittedName>
</protein>
<sequence>MVMLYANQAVAQAEDLPGVIRAAEVLGIGVKIENVLVPADDDGSQVVVWMVTREEETPVYEEWEGRFEEVAEEALELSAVD</sequence>